<reference evidence="1" key="1">
    <citation type="submission" date="2019-07" db="EMBL/GenBank/DDBJ databases">
        <authorList>
            <person name="Dittberner H."/>
        </authorList>
    </citation>
    <scope>NUCLEOTIDE SEQUENCE [LARGE SCALE GENOMIC DNA]</scope>
</reference>
<dbReference type="EMBL" id="CABITT030000006">
    <property type="protein sequence ID" value="VVB08634.1"/>
    <property type="molecule type" value="Genomic_DNA"/>
</dbReference>
<dbReference type="Proteomes" id="UP000489600">
    <property type="component" value="Unassembled WGS sequence"/>
</dbReference>
<proteinExistence type="predicted"/>
<comment type="caution">
    <text evidence="1">The sequence shown here is derived from an EMBL/GenBank/DDBJ whole genome shotgun (WGS) entry which is preliminary data.</text>
</comment>
<keyword evidence="2" id="KW-1185">Reference proteome</keyword>
<gene>
    <name evidence="1" type="ORF">ANE_LOCUS19078</name>
</gene>
<organism evidence="1 2">
    <name type="scientific">Arabis nemorensis</name>
    <dbReference type="NCBI Taxonomy" id="586526"/>
    <lineage>
        <taxon>Eukaryota</taxon>
        <taxon>Viridiplantae</taxon>
        <taxon>Streptophyta</taxon>
        <taxon>Embryophyta</taxon>
        <taxon>Tracheophyta</taxon>
        <taxon>Spermatophyta</taxon>
        <taxon>Magnoliopsida</taxon>
        <taxon>eudicotyledons</taxon>
        <taxon>Gunneridae</taxon>
        <taxon>Pentapetalae</taxon>
        <taxon>rosids</taxon>
        <taxon>malvids</taxon>
        <taxon>Brassicales</taxon>
        <taxon>Brassicaceae</taxon>
        <taxon>Arabideae</taxon>
        <taxon>Arabis</taxon>
    </lineage>
</organism>
<evidence type="ECO:0000313" key="2">
    <source>
        <dbReference type="Proteomes" id="UP000489600"/>
    </source>
</evidence>
<protein>
    <submittedName>
        <fullName evidence="1">Uncharacterized protein</fullName>
    </submittedName>
</protein>
<accession>A0A565C4P6</accession>
<dbReference type="AlphaFoldDB" id="A0A565C4P6"/>
<name>A0A565C4P6_9BRAS</name>
<sequence length="134" mass="15324">MDHVLVDCGLTLTMYRWIARSTYRLREKKNHQIVPSQVRGEAKPYTNDNTITGPVFERSACIKLLSVLYIIAAVLTVSRVKSTTASFVSFSQTNIVVRKINTLQVRTGVREVYECEVILKERGSVKKEKPIQFF</sequence>
<evidence type="ECO:0000313" key="1">
    <source>
        <dbReference type="EMBL" id="VVB08634.1"/>
    </source>
</evidence>